<dbReference type="InterPro" id="IPR011990">
    <property type="entry name" value="TPR-like_helical_dom_sf"/>
</dbReference>
<reference evidence="3" key="1">
    <citation type="submission" date="2014-10" db="EMBL/GenBank/DDBJ databases">
        <authorList>
            <person name="King R."/>
        </authorList>
    </citation>
    <scope>NUCLEOTIDE SEQUENCE [LARGE SCALE GENOMIC DNA]</scope>
    <source>
        <strain evidence="3">A3/5</strain>
    </source>
</reference>
<dbReference type="PANTHER" id="PTHR46082:SF6">
    <property type="entry name" value="AAA+ ATPASE DOMAIN-CONTAINING PROTEIN-RELATED"/>
    <property type="match status" value="1"/>
</dbReference>
<feature type="region of interest" description="Disordered" evidence="1">
    <location>
        <begin position="1"/>
        <end position="21"/>
    </location>
</feature>
<evidence type="ECO:0000313" key="3">
    <source>
        <dbReference type="Proteomes" id="UP000245910"/>
    </source>
</evidence>
<dbReference type="InterPro" id="IPR053137">
    <property type="entry name" value="NLR-like"/>
</dbReference>
<accession>A0A2L2TE43</accession>
<dbReference type="Gene3D" id="1.25.40.10">
    <property type="entry name" value="Tetratricopeptide repeat domain"/>
    <property type="match status" value="1"/>
</dbReference>
<dbReference type="InterPro" id="IPR027417">
    <property type="entry name" value="P-loop_NTPase"/>
</dbReference>
<name>A0A2L2TE43_9HYPO</name>
<evidence type="ECO:0000313" key="2">
    <source>
        <dbReference type="EMBL" id="CEI66303.1"/>
    </source>
</evidence>
<protein>
    <submittedName>
        <fullName evidence="2">Uncharacterized protein</fullName>
    </submittedName>
</protein>
<dbReference type="EMBL" id="LN649229">
    <property type="protein sequence ID" value="CEI66303.1"/>
    <property type="molecule type" value="Genomic_DNA"/>
</dbReference>
<dbReference type="Gene3D" id="3.40.50.300">
    <property type="entry name" value="P-loop containing nucleotide triphosphate hydrolases"/>
    <property type="match status" value="1"/>
</dbReference>
<dbReference type="SUPFAM" id="SSF52540">
    <property type="entry name" value="P-loop containing nucleoside triphosphate hydrolases"/>
    <property type="match status" value="1"/>
</dbReference>
<dbReference type="PROSITE" id="PS50293">
    <property type="entry name" value="TPR_REGION"/>
    <property type="match status" value="1"/>
</dbReference>
<dbReference type="AlphaFoldDB" id="A0A2L2TE43"/>
<dbReference type="PANTHER" id="PTHR46082">
    <property type="entry name" value="ATP/GTP-BINDING PROTEIN-RELATED"/>
    <property type="match status" value="1"/>
</dbReference>
<proteinExistence type="predicted"/>
<feature type="compositionally biased region" description="Polar residues" evidence="1">
    <location>
        <begin position="1"/>
        <end position="16"/>
    </location>
</feature>
<dbReference type="Pfam" id="PF13424">
    <property type="entry name" value="TPR_12"/>
    <property type="match status" value="1"/>
</dbReference>
<dbReference type="Proteomes" id="UP000245910">
    <property type="component" value="Chromosome I"/>
</dbReference>
<dbReference type="STRING" id="56646.A0A2L2TE43"/>
<dbReference type="SUPFAM" id="SSF48452">
    <property type="entry name" value="TPR-like"/>
    <property type="match status" value="1"/>
</dbReference>
<organism evidence="2 3">
    <name type="scientific">Fusarium venenatum</name>
    <dbReference type="NCBI Taxonomy" id="56646"/>
    <lineage>
        <taxon>Eukaryota</taxon>
        <taxon>Fungi</taxon>
        <taxon>Dikarya</taxon>
        <taxon>Ascomycota</taxon>
        <taxon>Pezizomycotina</taxon>
        <taxon>Sordariomycetes</taxon>
        <taxon>Hypocreomycetidae</taxon>
        <taxon>Hypocreales</taxon>
        <taxon>Nectriaceae</taxon>
        <taxon>Fusarium</taxon>
    </lineage>
</organism>
<evidence type="ECO:0000256" key="1">
    <source>
        <dbReference type="SAM" id="MobiDB-lite"/>
    </source>
</evidence>
<sequence>MSGHSGSTQRDISNSAFDGDTSLHQGDVHNNVYYSSPHPIPHAGVIRVIPYSRNEDLIHRQDFMERLDELPPSTPESCSAALWGLGGSGKTQIALYYAYRRCDNDRERCVFWVHAEREATFSADYKTIGKKLGIDNKLNGTMLLDAIEARKLLVGDTRYPGHSTRNYLPLAISQAGTYMKRLSITAREYLGYLKQGKSRWDVLGVSDVDRHRRPEVVLETWKISTEQIRTESIISYHILHVIAYVDNQDIQQELLGVVASSFALDGEDYEDEQDLFVQTSELEIPQSVARLEEFSFLNLRRTDDGERRYEMNKLVQEAVRYDLRIRNLLENTTCNEPEDLETFHSAKALRIVDGLFPRIWGPSSWAQCERYVTHAVRMGEWAEMSGTEAQTVDLLHYVAQFLYDRGRWRETEPLYDRVFILRRGMLGEKGPDTTTAMSNLAIVYSNKGHFDKARVMQEEALELRR</sequence>
<keyword evidence="3" id="KW-1185">Reference proteome</keyword>